<gene>
    <name evidence="4" type="ORF">FJZ00_06330</name>
</gene>
<dbReference type="Pfam" id="PF00936">
    <property type="entry name" value="BMC"/>
    <property type="match status" value="1"/>
</dbReference>
<protein>
    <submittedName>
        <fullName evidence="4">BMC domain-containing protein</fullName>
    </submittedName>
</protein>
<reference evidence="4 5" key="1">
    <citation type="submission" date="2019-03" db="EMBL/GenBank/DDBJ databases">
        <title>Lake Tanganyika Metagenome-Assembled Genomes (MAGs).</title>
        <authorList>
            <person name="Tran P."/>
        </authorList>
    </citation>
    <scope>NUCLEOTIDE SEQUENCE [LARGE SCALE GENOMIC DNA]</scope>
    <source>
        <strain evidence="4">K_DeepCast_65m_m2_236</strain>
    </source>
</reference>
<dbReference type="AlphaFoldDB" id="A0A937X2I3"/>
<dbReference type="Gene3D" id="3.30.70.1710">
    <property type="match status" value="2"/>
</dbReference>
<comment type="caution">
    <text evidence="4">The sequence shown here is derived from an EMBL/GenBank/DDBJ whole genome shotgun (WGS) entry which is preliminary data.</text>
</comment>
<dbReference type="SUPFAM" id="SSF143414">
    <property type="entry name" value="CcmK-like"/>
    <property type="match status" value="1"/>
</dbReference>
<evidence type="ECO:0000313" key="5">
    <source>
        <dbReference type="Proteomes" id="UP000703893"/>
    </source>
</evidence>
<evidence type="ECO:0000313" key="4">
    <source>
        <dbReference type="EMBL" id="MBM3274749.1"/>
    </source>
</evidence>
<feature type="domain" description="BMC circularly permuted" evidence="3">
    <location>
        <begin position="109"/>
        <end position="211"/>
    </location>
</feature>
<dbReference type="SMART" id="SM00877">
    <property type="entry name" value="BMC"/>
    <property type="match status" value="2"/>
</dbReference>
<dbReference type="GO" id="GO:0031469">
    <property type="term" value="C:bacterial microcompartment"/>
    <property type="evidence" value="ECO:0007669"/>
    <property type="project" value="UniProtKB-SubCell"/>
</dbReference>
<sequence>MADNVQLRTFIFIDSMQPQFASYMASVASGYLPLGGQAALYVEIAPGMEINRLMDVALKATRVVPAEQIVERQYGMLELHADEQAEVRQAGLAILNGLGKKEEDRLKPKVVSHQIIRHVDDHQAMLINRSGRKGMMLIAKQTLFIMETYPAGYAVLAANEAEKAANINLVICRPTGAFGRVYIAGEEADVLVASEAALKAVQDVKGTEEQKK</sequence>
<comment type="subcellular location">
    <subcellularLocation>
        <location evidence="1">Bacterial microcompartment</location>
    </subcellularLocation>
</comment>
<accession>A0A937X2I3</accession>
<dbReference type="InterPro" id="IPR000249">
    <property type="entry name" value="BMC_dom"/>
</dbReference>
<organism evidence="4 5">
    <name type="scientific">Candidatus Tanganyikabacteria bacterium</name>
    <dbReference type="NCBI Taxonomy" id="2961651"/>
    <lineage>
        <taxon>Bacteria</taxon>
        <taxon>Bacillati</taxon>
        <taxon>Candidatus Sericytochromatia</taxon>
        <taxon>Candidatus Tanganyikabacteria</taxon>
    </lineage>
</organism>
<evidence type="ECO:0000256" key="2">
    <source>
        <dbReference type="ARBA" id="ARBA00024446"/>
    </source>
</evidence>
<dbReference type="InterPro" id="IPR044870">
    <property type="entry name" value="BMC_CP"/>
</dbReference>
<name>A0A937X2I3_9BACT</name>
<evidence type="ECO:0000259" key="3">
    <source>
        <dbReference type="PROSITE" id="PS51931"/>
    </source>
</evidence>
<evidence type="ECO:0000256" key="1">
    <source>
        <dbReference type="ARBA" id="ARBA00024322"/>
    </source>
</evidence>
<dbReference type="InterPro" id="IPR037233">
    <property type="entry name" value="CcmK-like_sf"/>
</dbReference>
<keyword evidence="2" id="KW-1283">Bacterial microcompartment</keyword>
<dbReference type="CDD" id="cd07051">
    <property type="entry name" value="BMC_like_1_repeat1"/>
    <property type="match status" value="1"/>
</dbReference>
<proteinExistence type="predicted"/>
<dbReference type="PROSITE" id="PS51931">
    <property type="entry name" value="BMC_CP"/>
    <property type="match status" value="2"/>
</dbReference>
<feature type="domain" description="BMC circularly permuted" evidence="3">
    <location>
        <begin position="6"/>
        <end position="108"/>
    </location>
</feature>
<dbReference type="EMBL" id="VGJX01000316">
    <property type="protein sequence ID" value="MBM3274749.1"/>
    <property type="molecule type" value="Genomic_DNA"/>
</dbReference>
<dbReference type="Proteomes" id="UP000703893">
    <property type="component" value="Unassembled WGS sequence"/>
</dbReference>